<dbReference type="EMBL" id="JAAFZH010000010">
    <property type="protein sequence ID" value="NDU97270.1"/>
    <property type="molecule type" value="Genomic_DNA"/>
</dbReference>
<protein>
    <submittedName>
        <fullName evidence="1">TetR/AcrR family transcriptional regulator</fullName>
    </submittedName>
</protein>
<comment type="caution">
    <text evidence="1">The sequence shown here is derived from an EMBL/GenBank/DDBJ whole genome shotgun (WGS) entry which is preliminary data.</text>
</comment>
<dbReference type="InterPro" id="IPR009057">
    <property type="entry name" value="Homeodomain-like_sf"/>
</dbReference>
<organism evidence="1 2">
    <name type="scientific">Spirosoma terrae</name>
    <dbReference type="NCBI Taxonomy" id="1968276"/>
    <lineage>
        <taxon>Bacteria</taxon>
        <taxon>Pseudomonadati</taxon>
        <taxon>Bacteroidota</taxon>
        <taxon>Cytophagia</taxon>
        <taxon>Cytophagales</taxon>
        <taxon>Cytophagaceae</taxon>
        <taxon>Spirosoma</taxon>
    </lineage>
</organism>
<proteinExistence type="predicted"/>
<evidence type="ECO:0000313" key="1">
    <source>
        <dbReference type="EMBL" id="NDU97270.1"/>
    </source>
</evidence>
<dbReference type="AlphaFoldDB" id="A0A6L9L9X7"/>
<reference evidence="1 2" key="1">
    <citation type="submission" date="2020-02" db="EMBL/GenBank/DDBJ databases">
        <title>Draft genome sequence of two Spirosoma agri KCTC 52727 and Spirosoma terrae KCTC 52035.</title>
        <authorList>
            <person name="Rojas J."/>
            <person name="Ambika Manirajan B."/>
            <person name="Suarez C."/>
            <person name="Ratering S."/>
            <person name="Schnell S."/>
        </authorList>
    </citation>
    <scope>NUCLEOTIDE SEQUENCE [LARGE SCALE GENOMIC DNA]</scope>
    <source>
        <strain evidence="1 2">KCTC 52035</strain>
    </source>
</reference>
<dbReference type="Gene3D" id="1.10.357.10">
    <property type="entry name" value="Tetracycline Repressor, domain 2"/>
    <property type="match status" value="1"/>
</dbReference>
<dbReference type="Proteomes" id="UP000474175">
    <property type="component" value="Unassembled WGS sequence"/>
</dbReference>
<name>A0A6L9L9X7_9BACT</name>
<dbReference type="SUPFAM" id="SSF46689">
    <property type="entry name" value="Homeodomain-like"/>
    <property type="match status" value="1"/>
</dbReference>
<dbReference type="RefSeq" id="WP_163952544.1">
    <property type="nucleotide sequence ID" value="NZ_JAAFZH010000010.1"/>
</dbReference>
<sequence length="177" mass="20610">MTPAKEIWIKAGYEIFAISGDVALKVETLAKKLKISKSSFYHHFAEMGIFINHLLDYHLSQSAVIGEKENNAKKIDPDLIAILVEHKIDLLFNRQLRIKQEVSPYKKTLVQSNQIIGQGFIELWKKDLNVTLSRKQLEGLFELALENFFLQINYNTLNTEWLSEYFTNLKKIAQYFE</sequence>
<gene>
    <name evidence="1" type="ORF">GK108_20465</name>
</gene>
<accession>A0A6L9L9X7</accession>
<keyword evidence="2" id="KW-1185">Reference proteome</keyword>
<evidence type="ECO:0000313" key="2">
    <source>
        <dbReference type="Proteomes" id="UP000474175"/>
    </source>
</evidence>